<name>A0A9D2EIB0_9MICO</name>
<dbReference type="PROSITE" id="PS51257">
    <property type="entry name" value="PROKAR_LIPOPROTEIN"/>
    <property type="match status" value="1"/>
</dbReference>
<dbReference type="Proteomes" id="UP000824037">
    <property type="component" value="Unassembled WGS sequence"/>
</dbReference>
<feature type="signal peptide" evidence="2">
    <location>
        <begin position="1"/>
        <end position="20"/>
    </location>
</feature>
<feature type="chain" id="PRO_5039577693" evidence="2">
    <location>
        <begin position="21"/>
        <end position="411"/>
    </location>
</feature>
<dbReference type="AlphaFoldDB" id="A0A9D2EIB0"/>
<sequence length="411" mass="44066">MRRRTTLQVAALAGAVGLLAAACAPPDSGDDGGGGDGGASVAPEDVPETPSEPVTLNILDVAGNAKLTEPMVDQFIEENPDIISSVTWESGGAPDLVGAVQPQVDSGNISIDLVMTGNDGLSAGIDQDLWIPIVDEFGDRVPNQANYIEPAAAMQELAEGYGVVTTYYPSGPLLQYDPEVVSDVPSTPEEVLAWAEANPGDFGYARPANSGPGRTWLMGLPYLLGDEDPSDPENGWDNTWEYLTELNQYIDNYPTGTGQVITNMADGTWAMTPITTGWDIEPRANGQEPARIEAAAFDEFTWVTDAHYAVIPQGQSADKISAILNLLNYILTPEVNAMAYDHGYFYPGPSVEGATLDLAPEESQQVIEEFGRDWYDDLIESMPTTTPLPPDAMVLAFDIWDREIGAGKYEG</sequence>
<keyword evidence="2" id="KW-0732">Signal</keyword>
<feature type="region of interest" description="Disordered" evidence="1">
    <location>
        <begin position="27"/>
        <end position="53"/>
    </location>
</feature>
<comment type="caution">
    <text evidence="3">The sequence shown here is derived from an EMBL/GenBank/DDBJ whole genome shotgun (WGS) entry which is preliminary data.</text>
</comment>
<gene>
    <name evidence="3" type="ORF">H9815_19175</name>
</gene>
<accession>A0A9D2EIB0</accession>
<organism evidence="3 4">
    <name type="scientific">Candidatus Ruania gallistercoris</name>
    <dbReference type="NCBI Taxonomy" id="2838746"/>
    <lineage>
        <taxon>Bacteria</taxon>
        <taxon>Bacillati</taxon>
        <taxon>Actinomycetota</taxon>
        <taxon>Actinomycetes</taxon>
        <taxon>Micrococcales</taxon>
        <taxon>Ruaniaceae</taxon>
        <taxon>Ruania</taxon>
    </lineage>
</organism>
<evidence type="ECO:0000256" key="1">
    <source>
        <dbReference type="SAM" id="MobiDB-lite"/>
    </source>
</evidence>
<reference evidence="3" key="2">
    <citation type="submission" date="2021-04" db="EMBL/GenBank/DDBJ databases">
        <authorList>
            <person name="Gilroy R."/>
        </authorList>
    </citation>
    <scope>NUCLEOTIDE SEQUENCE</scope>
    <source>
        <strain evidence="3">ChiGjej4B4-7305</strain>
    </source>
</reference>
<dbReference type="PANTHER" id="PTHR42779:SF1">
    <property type="entry name" value="PROTEIN YNJB"/>
    <property type="match status" value="1"/>
</dbReference>
<evidence type="ECO:0000313" key="4">
    <source>
        <dbReference type="Proteomes" id="UP000824037"/>
    </source>
</evidence>
<proteinExistence type="predicted"/>
<dbReference type="SUPFAM" id="SSF53850">
    <property type="entry name" value="Periplasmic binding protein-like II"/>
    <property type="match status" value="1"/>
</dbReference>
<dbReference type="Pfam" id="PF13416">
    <property type="entry name" value="SBP_bac_8"/>
    <property type="match status" value="1"/>
</dbReference>
<evidence type="ECO:0000313" key="3">
    <source>
        <dbReference type="EMBL" id="HIZ37905.1"/>
    </source>
</evidence>
<dbReference type="PANTHER" id="PTHR42779">
    <property type="entry name" value="PROTEIN YNJB"/>
    <property type="match status" value="1"/>
</dbReference>
<evidence type="ECO:0000256" key="2">
    <source>
        <dbReference type="SAM" id="SignalP"/>
    </source>
</evidence>
<protein>
    <submittedName>
        <fullName evidence="3">Extracellular solute-binding protein</fullName>
    </submittedName>
</protein>
<dbReference type="EMBL" id="DXBY01000328">
    <property type="protein sequence ID" value="HIZ37905.1"/>
    <property type="molecule type" value="Genomic_DNA"/>
</dbReference>
<dbReference type="InterPro" id="IPR006059">
    <property type="entry name" value="SBP"/>
</dbReference>
<dbReference type="Gene3D" id="3.40.190.10">
    <property type="entry name" value="Periplasmic binding protein-like II"/>
    <property type="match status" value="2"/>
</dbReference>
<reference evidence="3" key="1">
    <citation type="journal article" date="2021" name="PeerJ">
        <title>Extensive microbial diversity within the chicken gut microbiome revealed by metagenomics and culture.</title>
        <authorList>
            <person name="Gilroy R."/>
            <person name="Ravi A."/>
            <person name="Getino M."/>
            <person name="Pursley I."/>
            <person name="Horton D.L."/>
            <person name="Alikhan N.F."/>
            <person name="Baker D."/>
            <person name="Gharbi K."/>
            <person name="Hall N."/>
            <person name="Watson M."/>
            <person name="Adriaenssens E.M."/>
            <person name="Foster-Nyarko E."/>
            <person name="Jarju S."/>
            <person name="Secka A."/>
            <person name="Antonio M."/>
            <person name="Oren A."/>
            <person name="Chaudhuri R.R."/>
            <person name="La Ragione R."/>
            <person name="Hildebrand F."/>
            <person name="Pallen M.J."/>
        </authorList>
    </citation>
    <scope>NUCLEOTIDE SEQUENCE</scope>
    <source>
        <strain evidence="3">ChiGjej4B4-7305</strain>
    </source>
</reference>